<organism evidence="1 2">
    <name type="scientific">Selenomonas ruminantium</name>
    <dbReference type="NCBI Taxonomy" id="971"/>
    <lineage>
        <taxon>Bacteria</taxon>
        <taxon>Bacillati</taxon>
        <taxon>Bacillota</taxon>
        <taxon>Negativicutes</taxon>
        <taxon>Selenomonadales</taxon>
        <taxon>Selenomonadaceae</taxon>
        <taxon>Selenomonas</taxon>
    </lineage>
</organism>
<sequence length="72" mass="8406">MGAFDLPHDEVFIYDDKKRCVAIIDGHPYESEVKEWIDDYGNPRKITVMPLSGEEYTVYEDGKIMNCQPDFM</sequence>
<dbReference type="RefSeq" id="WP_074816701.1">
    <property type="nucleotide sequence ID" value="NZ_FOJX01000011.1"/>
</dbReference>
<accession>A0A1I0YA67</accession>
<reference evidence="1 2" key="1">
    <citation type="submission" date="2016-10" db="EMBL/GenBank/DDBJ databases">
        <authorList>
            <person name="de Groot N.N."/>
        </authorList>
    </citation>
    <scope>NUCLEOTIDE SEQUENCE [LARGE SCALE GENOMIC DNA]</scope>
    <source>
        <strain evidence="1 2">L14</strain>
    </source>
</reference>
<evidence type="ECO:0000313" key="2">
    <source>
        <dbReference type="Proteomes" id="UP000183843"/>
    </source>
</evidence>
<protein>
    <submittedName>
        <fullName evidence="1">Uncharacterized protein</fullName>
    </submittedName>
</protein>
<dbReference type="Proteomes" id="UP000183843">
    <property type="component" value="Unassembled WGS sequence"/>
</dbReference>
<gene>
    <name evidence="1" type="ORF">SAMN05216587_11147</name>
</gene>
<dbReference type="AlphaFoldDB" id="A0A1I0YA67"/>
<name>A0A1I0YA67_SELRU</name>
<dbReference type="EMBL" id="FOJX01000011">
    <property type="protein sequence ID" value="SFB10229.1"/>
    <property type="molecule type" value="Genomic_DNA"/>
</dbReference>
<proteinExistence type="predicted"/>
<evidence type="ECO:0000313" key="1">
    <source>
        <dbReference type="EMBL" id="SFB10229.1"/>
    </source>
</evidence>